<evidence type="ECO:0000313" key="6">
    <source>
        <dbReference type="Proteomes" id="UP000005954"/>
    </source>
</evidence>
<dbReference type="PANTHER" id="PTHR38340">
    <property type="entry name" value="S-LAYER PROTEIN"/>
    <property type="match status" value="1"/>
</dbReference>
<dbReference type="InterPro" id="IPR028992">
    <property type="entry name" value="Hedgehog/Intein_dom"/>
</dbReference>
<dbReference type="Gene3D" id="2.170.16.10">
    <property type="entry name" value="Hedgehog/Intein (Hint) domain"/>
    <property type="match status" value="1"/>
</dbReference>
<accession>A3SNQ5</accession>
<dbReference type="GO" id="GO:0005509">
    <property type="term" value="F:calcium ion binding"/>
    <property type="evidence" value="ECO:0007669"/>
    <property type="project" value="InterPro"/>
</dbReference>
<feature type="region of interest" description="Disordered" evidence="3">
    <location>
        <begin position="127"/>
        <end position="159"/>
    </location>
</feature>
<evidence type="ECO:0000313" key="5">
    <source>
        <dbReference type="EMBL" id="EAP76095.1"/>
    </source>
</evidence>
<feature type="region of interest" description="Disordered" evidence="3">
    <location>
        <begin position="504"/>
        <end position="560"/>
    </location>
</feature>
<dbReference type="AlphaFoldDB" id="A3SNQ5"/>
<feature type="region of interest" description="Disordered" evidence="3">
    <location>
        <begin position="47"/>
        <end position="105"/>
    </location>
</feature>
<evidence type="ECO:0000256" key="1">
    <source>
        <dbReference type="ARBA" id="ARBA00004613"/>
    </source>
</evidence>
<dbReference type="PRINTS" id="PR00313">
    <property type="entry name" value="CABNDNGRPT"/>
</dbReference>
<dbReference type="InterPro" id="IPR011049">
    <property type="entry name" value="Serralysin-like_metalloprot_C"/>
</dbReference>
<dbReference type="InterPro" id="IPR050557">
    <property type="entry name" value="RTX_toxin/Mannuronan_C5-epim"/>
</dbReference>
<dbReference type="SUPFAM" id="SSF51294">
    <property type="entry name" value="Hedgehog/intein (Hint) domain"/>
    <property type="match status" value="1"/>
</dbReference>
<dbReference type="SMART" id="SM00306">
    <property type="entry name" value="HintN"/>
    <property type="match status" value="1"/>
</dbReference>
<dbReference type="HOGENOM" id="CLU_010616_0_0_5"/>
<dbReference type="InterPro" id="IPR018511">
    <property type="entry name" value="Hemolysin-typ_Ca-bd_CS"/>
</dbReference>
<feature type="region of interest" description="Disordered" evidence="3">
    <location>
        <begin position="590"/>
        <end position="616"/>
    </location>
</feature>
<feature type="region of interest" description="Disordered" evidence="3">
    <location>
        <begin position="1"/>
        <end position="34"/>
    </location>
</feature>
<reference evidence="5 6" key="1">
    <citation type="submission" date="2005-12" db="EMBL/GenBank/DDBJ databases">
        <authorList>
            <person name="Moran M.A."/>
            <person name="Ferriera S."/>
            <person name="Johnson J."/>
            <person name="Kravitz S."/>
            <person name="Halpern A."/>
            <person name="Remington K."/>
            <person name="Beeson K."/>
            <person name="Tran B."/>
            <person name="Rogers Y.-H."/>
            <person name="Friedman R."/>
            <person name="Venter J.C."/>
        </authorList>
    </citation>
    <scope>NUCLEOTIDE SEQUENCE [LARGE SCALE GENOMIC DNA]</scope>
    <source>
        <strain evidence="6">ATCC BAA-591 / DSM 15170 / ISM</strain>
    </source>
</reference>
<dbReference type="GO" id="GO:0016539">
    <property type="term" value="P:intein-mediated protein splicing"/>
    <property type="evidence" value="ECO:0007669"/>
    <property type="project" value="InterPro"/>
</dbReference>
<dbReference type="EMBL" id="AALY01000002">
    <property type="protein sequence ID" value="EAP76095.1"/>
    <property type="molecule type" value="Genomic_DNA"/>
</dbReference>
<dbReference type="GO" id="GO:0005576">
    <property type="term" value="C:extracellular region"/>
    <property type="evidence" value="ECO:0007669"/>
    <property type="project" value="UniProtKB-SubCell"/>
</dbReference>
<dbReference type="Proteomes" id="UP000005954">
    <property type="component" value="Unassembled WGS sequence"/>
</dbReference>
<comment type="caution">
    <text evidence="5">The sequence shown here is derived from an EMBL/GenBank/DDBJ whole genome shotgun (WGS) entry which is preliminary data.</text>
</comment>
<protein>
    <submittedName>
        <fullName evidence="5">Type I secretion target repeat protein</fullName>
    </submittedName>
</protein>
<dbReference type="SUPFAM" id="SSF51120">
    <property type="entry name" value="beta-Roll"/>
    <property type="match status" value="5"/>
</dbReference>
<comment type="subcellular location">
    <subcellularLocation>
        <location evidence="1">Secreted</location>
    </subcellularLocation>
</comment>
<feature type="compositionally biased region" description="Acidic residues" evidence="3">
    <location>
        <begin position="92"/>
        <end position="105"/>
    </location>
</feature>
<keyword evidence="6" id="KW-1185">Reference proteome</keyword>
<dbReference type="PROSITE" id="PS50817">
    <property type="entry name" value="INTEIN_N_TER"/>
    <property type="match status" value="1"/>
</dbReference>
<dbReference type="eggNOG" id="COG2931">
    <property type="taxonomic scope" value="Bacteria"/>
</dbReference>
<gene>
    <name evidence="5" type="ORF">ISM_14555</name>
</gene>
<proteinExistence type="predicted"/>
<dbReference type="InterPro" id="IPR006141">
    <property type="entry name" value="Intein_N"/>
</dbReference>
<dbReference type="STRING" id="89187.ISM_14555"/>
<dbReference type="PROSITE" id="PS00330">
    <property type="entry name" value="HEMOLYSIN_CALCIUM"/>
    <property type="match status" value="10"/>
</dbReference>
<evidence type="ECO:0000256" key="2">
    <source>
        <dbReference type="ARBA" id="ARBA00022525"/>
    </source>
</evidence>
<sequence>MADVTGGANFERGNAIGSPGPNEENAMAIDRTDLGAGVVEGDALDNEINATTPADAEGDRIDGGDASLAGESGDDDIVNAGDGNDTVSAGAGDDEVFGGAGDDEIDGGAGNDLLLGDRDINDNIEARGAFRWDQAPDPDGDDGTAGIDTQDDLNGHTQSVGNVDVTFTAHNSGSNDTVFRGDYVDFDGVDAGAGDVNPNSSLDNVLGGAGNSSTYKFDFSDSVENVSFRINDIDGDGIVKITAFDADGNPIVVNLSGGSNLTMLDTDSVAGVDTADSNGGYGDDSAAEYSVLVDIPGPVSKIVVEHSQDGNATSGIRMSDIYFDQEPVIAEGDDTLSGGEGDDTLLGEGGNDVLTGGEGADVIDGGDGADTIMGGSDGDVVDGGSGGDDNDTLDLRGLGPVEIVNETTDADGNSTSGTVNFLDGDGNVTGSMEFAEIETILTDPAAPDGIVSGTAGDDVIDTGYTGDPDGDMIDNEDAIIAGEAPNDDIVRAGDGNDHVLAGLGDDDVEGGAGNDTLDGGVGDDSLDGGTGNDSLLGGAGNDTLIGGDGRDTALGGDGDDVIDTGSDFTTRPFPLPDDGYNDPFDVPADTDTEDDRDYVDGGAGNDTISTGDDRDTILGGAGNDVIDGGLDDDDINGGDGDDYIIAGEGSDTVLGGAGNDTIYGGVNNEAANVPDDRDPELDNGDDYIDGGAGDDLIFGEDDNDTILGGEGNDTIDGGIDDDFIRGQDGDDSILGGHGNDSLRGGNGDDTILGGDGNDVIEGRADNDLIIGGAGADTMSGDTGRDTFIIGSAEDGYGDIADGGAGGDDYDTLDLSAIGRDNFEVVNETVDADGNSTSGTVNFLDTDGNVTGSMEFAEIEKIIPCFTPGTMIATPKGERKVEDLEVGDKVITRDNGLQEIRWIGRRDLEGRELLQAPQLKPVLIRAGALGRGLPETDLLVSPNHRVLINNEKSALYFDEREVLVAAKHLTSLDGVDHVDTDEVSYIHFMFDQHEVVLSNGSWTESFQPGEQTLGDMDTAQREEIYTLFPELRQAEGINAYQSARRSLKKHEARLLTQ</sequence>
<organism evidence="5 6">
    <name type="scientific">Roseovarius nubinhibens (strain ATCC BAA-591 / DSM 15170 / ISM)</name>
    <dbReference type="NCBI Taxonomy" id="89187"/>
    <lineage>
        <taxon>Bacteria</taxon>
        <taxon>Pseudomonadati</taxon>
        <taxon>Pseudomonadota</taxon>
        <taxon>Alphaproteobacteria</taxon>
        <taxon>Rhodobacterales</taxon>
        <taxon>Roseobacteraceae</taxon>
        <taxon>Roseovarius</taxon>
    </lineage>
</organism>
<dbReference type="InterPro" id="IPR036844">
    <property type="entry name" value="Hint_dom_sf"/>
</dbReference>
<evidence type="ECO:0000259" key="4">
    <source>
        <dbReference type="SMART" id="SM00306"/>
    </source>
</evidence>
<dbReference type="InterPro" id="IPR001343">
    <property type="entry name" value="Hemolysn_Ca-bd"/>
</dbReference>
<evidence type="ECO:0000256" key="3">
    <source>
        <dbReference type="SAM" id="MobiDB-lite"/>
    </source>
</evidence>
<keyword evidence="2" id="KW-0964">Secreted</keyword>
<dbReference type="Pfam" id="PF00353">
    <property type="entry name" value="HemolysinCabind"/>
    <property type="match status" value="9"/>
</dbReference>
<name>A3SNQ5_ROSNI</name>
<dbReference type="Pfam" id="PF13403">
    <property type="entry name" value="Hint_2"/>
    <property type="match status" value="1"/>
</dbReference>
<dbReference type="PANTHER" id="PTHR38340:SF1">
    <property type="entry name" value="S-LAYER PROTEIN"/>
    <property type="match status" value="1"/>
</dbReference>
<dbReference type="InterPro" id="IPR003587">
    <property type="entry name" value="Hint_dom_N"/>
</dbReference>
<dbReference type="Gene3D" id="2.150.10.10">
    <property type="entry name" value="Serralysin-like metalloprotease, C-terminal"/>
    <property type="match status" value="5"/>
</dbReference>
<feature type="domain" description="Hint" evidence="4">
    <location>
        <begin position="862"/>
        <end position="978"/>
    </location>
</feature>